<name>A0A226EGZ1_FOLCA</name>
<feature type="compositionally biased region" description="Polar residues" evidence="1">
    <location>
        <begin position="245"/>
        <end position="294"/>
    </location>
</feature>
<evidence type="ECO:0000313" key="3">
    <source>
        <dbReference type="Proteomes" id="UP000198287"/>
    </source>
</evidence>
<organism evidence="2 3">
    <name type="scientific">Folsomia candida</name>
    <name type="common">Springtail</name>
    <dbReference type="NCBI Taxonomy" id="158441"/>
    <lineage>
        <taxon>Eukaryota</taxon>
        <taxon>Metazoa</taxon>
        <taxon>Ecdysozoa</taxon>
        <taxon>Arthropoda</taxon>
        <taxon>Hexapoda</taxon>
        <taxon>Collembola</taxon>
        <taxon>Entomobryomorpha</taxon>
        <taxon>Isotomoidea</taxon>
        <taxon>Isotomidae</taxon>
        <taxon>Proisotominae</taxon>
        <taxon>Folsomia</taxon>
    </lineage>
</organism>
<accession>A0A226EGZ1</accession>
<feature type="compositionally biased region" description="Polar residues" evidence="1">
    <location>
        <begin position="668"/>
        <end position="684"/>
    </location>
</feature>
<protein>
    <submittedName>
        <fullName evidence="2">Uncharacterized protein</fullName>
    </submittedName>
</protein>
<reference evidence="2 3" key="1">
    <citation type="submission" date="2015-12" db="EMBL/GenBank/DDBJ databases">
        <title>The genome of Folsomia candida.</title>
        <authorList>
            <person name="Faddeeva A."/>
            <person name="Derks M.F."/>
            <person name="Anvar Y."/>
            <person name="Smit S."/>
            <person name="Van Straalen N."/>
            <person name="Roelofs D."/>
        </authorList>
    </citation>
    <scope>NUCLEOTIDE SEQUENCE [LARGE SCALE GENOMIC DNA]</scope>
    <source>
        <strain evidence="2 3">VU population</strain>
        <tissue evidence="2">Whole body</tissue>
    </source>
</reference>
<feature type="compositionally biased region" description="Polar residues" evidence="1">
    <location>
        <begin position="192"/>
        <end position="207"/>
    </location>
</feature>
<feature type="compositionally biased region" description="Gly residues" evidence="1">
    <location>
        <begin position="327"/>
        <end position="337"/>
    </location>
</feature>
<feature type="compositionally biased region" description="Low complexity" evidence="1">
    <location>
        <begin position="177"/>
        <end position="191"/>
    </location>
</feature>
<feature type="compositionally biased region" description="Low complexity" evidence="1">
    <location>
        <begin position="652"/>
        <end position="667"/>
    </location>
</feature>
<sequence>MGNNSSKSYTSLNADTTNELNKHGIARSGKGKSLTTSAREWRRQKMQTAYDSNKSCSPDISTRVISATPVSANVPPTTSSTRSIALHFIKSKISKIFNFRKPPTTAQSATEILDVNVNPLTRRKTSTYEKISSDHGFPRPIFPETVNIYDTTAIAVFPLTVEDGPNPKSSRSNLSHTPSNGNTEPNGTTPNLSDTPSNGNTQVNTPKDTAHKSSGDSLQKSSDSSTDSTSSSSSSTPPPSGSVSAQVSNNPEQSQTVPSTTTNPPQTVPSIITTNPPQTVPSITTNPPQTVPSATTNPNPKPSSKTTPKSKSNPTLSNKNTNSGKATGKGGGGGGKKGCCHPVAPPVYLDYGSYCGSGGGGGRGSTSSSGNAILNRLKNVDVIEELQYHVPGQDCGDNTSDSEFDYYYQCNECGEMEFCKDGGGAGGNKNGKPVVYSRRQRFNFGNGNNNNNNQGDDGPPFSWPYSCNCLCCRAGLRRNPNCQCKCCSSKGIDRVSNSFDEIPVGKNPEPKPCICGDDKEQEESKKVANPCEDLLPKNSGVYFYDADQKKFVRQELRTPTPIIIEDDVESNPYSCEDDDDDEGEDESVVDLTEVIRCIPTIANTKKNIAPPEPVILPAIYGGCCDMNAIVQNLEAVITGKGLVLASKPEIESSGTTSSDKTSTMKNTGTIPSENNTNINYGDSATHTRRSTHMTQNPAETNVINLIEQTQENNNKEVGDEDVDDSLPEISSSSSEKTVSLE</sequence>
<feature type="region of interest" description="Disordered" evidence="1">
    <location>
        <begin position="650"/>
        <end position="741"/>
    </location>
</feature>
<dbReference type="Proteomes" id="UP000198287">
    <property type="component" value="Unassembled WGS sequence"/>
</dbReference>
<proteinExistence type="predicted"/>
<feature type="compositionally biased region" description="Low complexity" evidence="1">
    <location>
        <begin position="215"/>
        <end position="235"/>
    </location>
</feature>
<evidence type="ECO:0000313" key="2">
    <source>
        <dbReference type="EMBL" id="OXA56895.1"/>
    </source>
</evidence>
<gene>
    <name evidence="2" type="ORF">Fcan01_08205</name>
</gene>
<keyword evidence="3" id="KW-1185">Reference proteome</keyword>
<feature type="compositionally biased region" description="Low complexity" evidence="1">
    <location>
        <begin position="295"/>
        <end position="315"/>
    </location>
</feature>
<dbReference type="EMBL" id="LNIX01000003">
    <property type="protein sequence ID" value="OXA56895.1"/>
    <property type="molecule type" value="Genomic_DNA"/>
</dbReference>
<feature type="region of interest" description="Disordered" evidence="1">
    <location>
        <begin position="160"/>
        <end position="337"/>
    </location>
</feature>
<evidence type="ECO:0000256" key="1">
    <source>
        <dbReference type="SAM" id="MobiDB-lite"/>
    </source>
</evidence>
<feature type="region of interest" description="Disordered" evidence="1">
    <location>
        <begin position="1"/>
        <end position="38"/>
    </location>
</feature>
<feature type="compositionally biased region" description="Polar residues" evidence="1">
    <location>
        <begin position="692"/>
        <end position="712"/>
    </location>
</feature>
<comment type="caution">
    <text evidence="2">The sequence shown here is derived from an EMBL/GenBank/DDBJ whole genome shotgun (WGS) entry which is preliminary data.</text>
</comment>
<feature type="compositionally biased region" description="Polar residues" evidence="1">
    <location>
        <begin position="167"/>
        <end position="176"/>
    </location>
</feature>
<dbReference type="AlphaFoldDB" id="A0A226EGZ1"/>
<feature type="compositionally biased region" description="Polar residues" evidence="1">
    <location>
        <begin position="1"/>
        <end position="19"/>
    </location>
</feature>